<proteinExistence type="predicted"/>
<organism evidence="3 4">
    <name type="scientific">Microbispora corallina</name>
    <dbReference type="NCBI Taxonomy" id="83302"/>
    <lineage>
        <taxon>Bacteria</taxon>
        <taxon>Bacillati</taxon>
        <taxon>Actinomycetota</taxon>
        <taxon>Actinomycetes</taxon>
        <taxon>Streptosporangiales</taxon>
        <taxon>Streptosporangiaceae</taxon>
        <taxon>Microbispora</taxon>
    </lineage>
</organism>
<dbReference type="Pfam" id="PF13302">
    <property type="entry name" value="Acetyltransf_3"/>
    <property type="match status" value="1"/>
</dbReference>
<dbReference type="SUPFAM" id="SSF55729">
    <property type="entry name" value="Acyl-CoA N-acyltransferases (Nat)"/>
    <property type="match status" value="1"/>
</dbReference>
<dbReference type="Pfam" id="PF13549">
    <property type="entry name" value="ATP-grasp_5"/>
    <property type="match status" value="1"/>
</dbReference>
<dbReference type="SUPFAM" id="SSF52210">
    <property type="entry name" value="Succinyl-CoA synthetase domains"/>
    <property type="match status" value="2"/>
</dbReference>
<dbReference type="InterPro" id="IPR016181">
    <property type="entry name" value="Acyl_CoA_acyltransferase"/>
</dbReference>
<comment type="caution">
    <text evidence="3">The sequence shown here is derived from an EMBL/GenBank/DDBJ whole genome shotgun (WGS) entry which is preliminary data.</text>
</comment>
<dbReference type="InterPro" id="IPR003781">
    <property type="entry name" value="CoA-bd"/>
</dbReference>
<dbReference type="Gene3D" id="3.40.630.30">
    <property type="match status" value="1"/>
</dbReference>
<dbReference type="Gene3D" id="3.40.50.720">
    <property type="entry name" value="NAD(P)-binding Rossmann-like Domain"/>
    <property type="match status" value="1"/>
</dbReference>
<dbReference type="InterPro" id="IPR016102">
    <property type="entry name" value="Succinyl-CoA_synth-like"/>
</dbReference>
<evidence type="ECO:0000313" key="4">
    <source>
        <dbReference type="Proteomes" id="UP000603904"/>
    </source>
</evidence>
<feature type="domain" description="N-acetyltransferase" evidence="2">
    <location>
        <begin position="71"/>
        <end position="228"/>
    </location>
</feature>
<keyword evidence="4" id="KW-1185">Reference proteome</keyword>
<evidence type="ECO:0000313" key="3">
    <source>
        <dbReference type="EMBL" id="GIH41838.1"/>
    </source>
</evidence>
<dbReference type="Gene3D" id="3.40.50.261">
    <property type="entry name" value="Succinyl-CoA synthetase domains"/>
    <property type="match status" value="2"/>
</dbReference>
<name>A0ABQ4G4D6_9ACTN</name>
<dbReference type="InterPro" id="IPR000182">
    <property type="entry name" value="GNAT_dom"/>
</dbReference>
<dbReference type="InterPro" id="IPR036291">
    <property type="entry name" value="NAD(P)-bd_dom_sf"/>
</dbReference>
<dbReference type="Pfam" id="PF13607">
    <property type="entry name" value="Succ_CoA_lig"/>
    <property type="match status" value="1"/>
</dbReference>
<accession>A0ABQ4G4D6</accession>
<dbReference type="SUPFAM" id="SSF51735">
    <property type="entry name" value="NAD(P)-binding Rossmann-fold domains"/>
    <property type="match status" value="1"/>
</dbReference>
<dbReference type="InterPro" id="IPR043938">
    <property type="entry name" value="Ligase_CoA_dom"/>
</dbReference>
<gene>
    <name evidence="3" type="ORF">Mco01_48380</name>
</gene>
<dbReference type="Pfam" id="PF19045">
    <property type="entry name" value="Ligase_CoA_2"/>
    <property type="match status" value="1"/>
</dbReference>
<sequence>MPPPVTGYATRDGAGRIRDLSPGPGGTTPLGHAAAPGEAATMTRPVTCSATGRPDPDGGGCDVLLRDGGIARIRPLLPSDREALHALVDRSSERSAYLRFFTGGRATAHGYMDRITGPRHPGRALVALMRDRLVGVAEYLPDPERPEAEVGILLDDEVHGHGLGTLLLEHLALDAAERGVEELVAVVLPGNGPMLRVLADLGLPATRRHEPGEIEVRIAPLRDGRLLEEVERRTHEAERNSLAHVLTPASVAVVGASRDPARAGHRILRALVDGGFPGPIHPVNPYAAEVAGLPAYPGLGAVPGPVDLAVVAVPPAAVLEVAQDCARHGVRALVVVSSGSPVPGPLAEAGNGDSARELLRTCREAGMRLVGPGSLGVVNTAASLHAAALPGRPPAGHLGLMSQPGASGIALVERARLLGLGISSFVSVGGKADVSGNDLLEWWEDDPETRVVALCLESFGNPRRFARIARRISAKKPVIVVASPDALDPATPPHNAGAAAPDPVACSDAAAVGALPPAEPAARPGVGAAAETPDVALDALLRGAGVIREDDARDLLDTARLLALQPPPAGHRVAIVGNSGDAQATIAGACARRGLLVPELSPATQRALRARLRPAAAVANPVDLTAGGDAGEYRAALEAVLADPCVDAVLAVYTPPFGSGLDATRDAVAAAASGSPLTVLACVMGHDGLIGDRVPAYAFPEQAVHALSRAVEYASRRAGPPMCDAAPPEVDARAAREIVDRDLTAHPDGRWLDEPLAAALLSCYGVHVTPSVAAGVQDAAAEAVEMIVGGVAHDAFGPLITIGPAGSGGVTDHAFRVPPIDRAEAVRMIGELRCTALLFGRSGRPRVCVEALEDQIVQVGRLMDDLPEIAELALDPVVVTPAGAVATGARVRLAPAAPPPSPYRRRLR</sequence>
<dbReference type="SUPFAM" id="SSF56059">
    <property type="entry name" value="Glutathione synthetase ATP-binding domain-like"/>
    <property type="match status" value="1"/>
</dbReference>
<dbReference type="CDD" id="cd04301">
    <property type="entry name" value="NAT_SF"/>
    <property type="match status" value="1"/>
</dbReference>
<dbReference type="PROSITE" id="PS51186">
    <property type="entry name" value="GNAT"/>
    <property type="match status" value="1"/>
</dbReference>
<dbReference type="PANTHER" id="PTHR42793:SF1">
    <property type="entry name" value="PEPTIDYL-LYSINE N-ACETYLTRANSFERASE PATZ"/>
    <property type="match status" value="1"/>
</dbReference>
<evidence type="ECO:0000256" key="1">
    <source>
        <dbReference type="SAM" id="MobiDB-lite"/>
    </source>
</evidence>
<feature type="region of interest" description="Disordered" evidence="1">
    <location>
        <begin position="1"/>
        <end position="39"/>
    </location>
</feature>
<dbReference type="SMART" id="SM00881">
    <property type="entry name" value="CoA_binding"/>
    <property type="match status" value="1"/>
</dbReference>
<dbReference type="Gene3D" id="3.30.470.20">
    <property type="entry name" value="ATP-grasp fold, B domain"/>
    <property type="match status" value="1"/>
</dbReference>
<dbReference type="Proteomes" id="UP000603904">
    <property type="component" value="Unassembled WGS sequence"/>
</dbReference>
<dbReference type="Pfam" id="PF13380">
    <property type="entry name" value="CoA_binding_2"/>
    <property type="match status" value="1"/>
</dbReference>
<dbReference type="PANTHER" id="PTHR42793">
    <property type="entry name" value="COA BINDING DOMAIN CONTAINING PROTEIN"/>
    <property type="match status" value="1"/>
</dbReference>
<dbReference type="EMBL" id="BOOC01000026">
    <property type="protein sequence ID" value="GIH41838.1"/>
    <property type="molecule type" value="Genomic_DNA"/>
</dbReference>
<evidence type="ECO:0000259" key="2">
    <source>
        <dbReference type="PROSITE" id="PS51186"/>
    </source>
</evidence>
<reference evidence="3 4" key="1">
    <citation type="submission" date="2021-01" db="EMBL/GenBank/DDBJ databases">
        <title>Whole genome shotgun sequence of Microbispora corallina NBRC 16416.</title>
        <authorList>
            <person name="Komaki H."/>
            <person name="Tamura T."/>
        </authorList>
    </citation>
    <scope>NUCLEOTIDE SEQUENCE [LARGE SCALE GENOMIC DNA]</scope>
    <source>
        <strain evidence="3 4">NBRC 16416</strain>
    </source>
</reference>
<dbReference type="InterPro" id="IPR032875">
    <property type="entry name" value="Succ_CoA_lig_flav_dom"/>
</dbReference>
<protein>
    <submittedName>
        <fullName evidence="3">GNAT family N-acetyltransferase</fullName>
    </submittedName>
</protein>